<dbReference type="GO" id="GO:0004476">
    <property type="term" value="F:mannose-6-phosphate isomerase activity"/>
    <property type="evidence" value="ECO:0007669"/>
    <property type="project" value="UniProtKB-EC"/>
</dbReference>
<dbReference type="CDD" id="cd07010">
    <property type="entry name" value="cupin_PMI_type_I_N_bac"/>
    <property type="match status" value="1"/>
</dbReference>
<feature type="domain" description="Phosphomannose isomerase type I catalytic" evidence="3">
    <location>
        <begin position="14"/>
        <end position="112"/>
    </location>
</feature>
<dbReference type="GO" id="GO:0005975">
    <property type="term" value="P:carbohydrate metabolic process"/>
    <property type="evidence" value="ECO:0007669"/>
    <property type="project" value="InterPro"/>
</dbReference>
<evidence type="ECO:0000313" key="4">
    <source>
        <dbReference type="EMBL" id="CBH76093.1"/>
    </source>
</evidence>
<evidence type="ECO:0000256" key="2">
    <source>
        <dbReference type="ARBA" id="ARBA00022833"/>
    </source>
</evidence>
<dbReference type="AlphaFoldDB" id="E6PI03"/>
<dbReference type="GO" id="GO:0008270">
    <property type="term" value="F:zinc ion binding"/>
    <property type="evidence" value="ECO:0007669"/>
    <property type="project" value="InterPro"/>
</dbReference>
<reference evidence="4" key="1">
    <citation type="submission" date="2009-10" db="EMBL/GenBank/DDBJ databases">
        <title>Diversity of trophic interactions inside an arsenic-rich microbial ecosystem.</title>
        <authorList>
            <person name="Bertin P.N."/>
            <person name="Heinrich-Salmeron A."/>
            <person name="Pelletier E."/>
            <person name="Goulhen-Chollet F."/>
            <person name="Arsene-Ploetze F."/>
            <person name="Gallien S."/>
            <person name="Calteau A."/>
            <person name="Vallenet D."/>
            <person name="Casiot C."/>
            <person name="Chane-Woon-Ming B."/>
            <person name="Giloteaux L."/>
            <person name="Barakat M."/>
            <person name="Bonnefoy V."/>
            <person name="Bruneel O."/>
            <person name="Chandler M."/>
            <person name="Cleiss J."/>
            <person name="Duran R."/>
            <person name="Elbaz-Poulichet F."/>
            <person name="Fonknechten N."/>
            <person name="Lauga B."/>
            <person name="Mornico D."/>
            <person name="Ortet P."/>
            <person name="Schaeffer C."/>
            <person name="Siguier P."/>
            <person name="Alexander Thil Smith A."/>
            <person name="Van Dorsselaer A."/>
            <person name="Weissenbach J."/>
            <person name="Medigue C."/>
            <person name="Le Paslier D."/>
        </authorList>
    </citation>
    <scope>NUCLEOTIDE SEQUENCE</scope>
</reference>
<dbReference type="SUPFAM" id="SSF51182">
    <property type="entry name" value="RmlC-like cupins"/>
    <property type="match status" value="1"/>
</dbReference>
<dbReference type="Gene3D" id="2.60.120.10">
    <property type="entry name" value="Jelly Rolls"/>
    <property type="match status" value="1"/>
</dbReference>
<dbReference type="PANTHER" id="PTHR42742:SF3">
    <property type="entry name" value="FRUCTOKINASE"/>
    <property type="match status" value="1"/>
</dbReference>
<evidence type="ECO:0000256" key="1">
    <source>
        <dbReference type="ARBA" id="ARBA00022723"/>
    </source>
</evidence>
<dbReference type="InterPro" id="IPR046457">
    <property type="entry name" value="PMI_typeI_cat"/>
</dbReference>
<protein>
    <submittedName>
        <fullName evidence="4">Mannose-6-phosphate isomerase (Phosphomannose isomerase) (PMI) (Phosphohexomutase) (Modular protein)</fullName>
        <ecNumber evidence="4">5.3.1.8</ecNumber>
    </submittedName>
</protein>
<keyword evidence="2" id="KW-0862">Zinc</keyword>
<dbReference type="InterPro" id="IPR014710">
    <property type="entry name" value="RmlC-like_jellyroll"/>
</dbReference>
<accession>E6PI03</accession>
<organism evidence="4">
    <name type="scientific">mine drainage metagenome</name>
    <dbReference type="NCBI Taxonomy" id="410659"/>
    <lineage>
        <taxon>unclassified sequences</taxon>
        <taxon>metagenomes</taxon>
        <taxon>ecological metagenomes</taxon>
    </lineage>
</organism>
<dbReference type="EC" id="5.3.1.8" evidence="4"/>
<dbReference type="InterPro" id="IPR014628">
    <property type="entry name" value="Man6P_isomerase_Firm_short"/>
</dbReference>
<proteinExistence type="predicted"/>
<dbReference type="InterPro" id="IPR051804">
    <property type="entry name" value="Carb_Metab_Reg_Kinase/Isom"/>
</dbReference>
<name>E6PI03_9ZZZZ</name>
<gene>
    <name evidence="4" type="ORF">CARN1_0573</name>
</gene>
<keyword evidence="4" id="KW-0413">Isomerase</keyword>
<dbReference type="EMBL" id="CABL01000019">
    <property type="protein sequence ID" value="CBH76093.1"/>
    <property type="molecule type" value="Genomic_DNA"/>
</dbReference>
<dbReference type="PANTHER" id="PTHR42742">
    <property type="entry name" value="TRANSCRIPTIONAL REPRESSOR MPRA"/>
    <property type="match status" value="1"/>
</dbReference>
<comment type="caution">
    <text evidence="4">The sequence shown here is derived from an EMBL/GenBank/DDBJ whole genome shotgun (WGS) entry which is preliminary data.</text>
</comment>
<dbReference type="PIRSF" id="PIRSF036894">
    <property type="entry name" value="PMI_Firm_short"/>
    <property type="match status" value="1"/>
</dbReference>
<evidence type="ECO:0000259" key="3">
    <source>
        <dbReference type="Pfam" id="PF20511"/>
    </source>
</evidence>
<dbReference type="Pfam" id="PF20511">
    <property type="entry name" value="PMI_typeI_cat"/>
    <property type="match status" value="1"/>
</dbReference>
<keyword evidence="1" id="KW-0479">Metal-binding</keyword>
<dbReference type="InterPro" id="IPR011051">
    <property type="entry name" value="RmlC_Cupin_sf"/>
</dbReference>
<sequence length="359" mass="39085">MADVSTNAALVPLRLDPVLTPAIWGGESLVRLYGKRGDPNERIGESWECWEGSRVADGPLAGNTISSLRTSLGARLMGDLDVDRVFPILTKFIDARDWLSVQVHPTDAYARRVEHQPFGKTECWFVLHAEPNAEIVLGWTRDTSREEYERRVADGTLGELLRRVPVRTGDAFYLPSGTLHAIGPGIVVYETQQTSDLTYRIFDWNRLGSDGKPRELHVAKAADVLNYRAGSTEALKTIAYTWQGCSRTALISDENFTVERFELASGGTTTLLTDGLPAIVTSLADTIEIAHASGSLHLPPYQSALIPAELDSITISSIDSTAFLCIVPTIPGRLAARIHQAGAPDAAIADFLAQFSAAQ</sequence>